<dbReference type="STRING" id="887144.BJF91_03185"/>
<evidence type="ECO:0000313" key="2">
    <source>
        <dbReference type="EMBL" id="OLP47438.1"/>
    </source>
</evidence>
<accession>A0A1Q8ZYY2</accession>
<evidence type="ECO:0000313" key="4">
    <source>
        <dbReference type="Proteomes" id="UP000544107"/>
    </source>
</evidence>
<dbReference type="OrthoDB" id="8402606at2"/>
<dbReference type="EMBL" id="JACIED010000002">
    <property type="protein sequence ID" value="MBB4007636.1"/>
    <property type="molecule type" value="Genomic_DNA"/>
</dbReference>
<dbReference type="Proteomes" id="UP000185598">
    <property type="component" value="Unassembled WGS sequence"/>
</dbReference>
<protein>
    <submittedName>
        <fullName evidence="2">Uncharacterized protein</fullName>
    </submittedName>
</protein>
<reference evidence="1 4" key="2">
    <citation type="submission" date="2020-08" db="EMBL/GenBank/DDBJ databases">
        <title>Genomic Encyclopedia of Type Strains, Phase IV (KMG-IV): sequencing the most valuable type-strain genomes for metagenomic binning, comparative biology and taxonomic classification.</title>
        <authorList>
            <person name="Goeker M."/>
        </authorList>
    </citation>
    <scope>NUCLEOTIDE SEQUENCE [LARGE SCALE GENOMIC DNA]</scope>
    <source>
        <strain evidence="1 4">DSM 100021</strain>
    </source>
</reference>
<reference evidence="2 3" key="1">
    <citation type="submission" date="2016-09" db="EMBL/GenBank/DDBJ databases">
        <title>Rhizobium oryziradicis sp. nov., isolated from the root of rice.</title>
        <authorList>
            <person name="Zhao J."/>
            <person name="Zhang X."/>
        </authorList>
    </citation>
    <scope>NUCLEOTIDE SEQUENCE [LARGE SCALE GENOMIC DNA]</scope>
    <source>
        <strain evidence="2 3">14971</strain>
    </source>
</reference>
<keyword evidence="3" id="KW-1185">Reference proteome</keyword>
<dbReference type="AlphaFoldDB" id="A0A1Q8ZYY2"/>
<comment type="caution">
    <text evidence="2">The sequence shown here is derived from an EMBL/GenBank/DDBJ whole genome shotgun (WGS) entry which is preliminary data.</text>
</comment>
<dbReference type="RefSeq" id="WP_075616619.1">
    <property type="nucleotide sequence ID" value="NZ_JACIED010000002.1"/>
</dbReference>
<dbReference type="Proteomes" id="UP000544107">
    <property type="component" value="Unassembled WGS sequence"/>
</dbReference>
<dbReference type="EMBL" id="MKIN01000027">
    <property type="protein sequence ID" value="OLP47438.1"/>
    <property type="molecule type" value="Genomic_DNA"/>
</dbReference>
<organism evidence="2 3">
    <name type="scientific">Allorhizobium taibaishanense</name>
    <dbReference type="NCBI Taxonomy" id="887144"/>
    <lineage>
        <taxon>Bacteria</taxon>
        <taxon>Pseudomonadati</taxon>
        <taxon>Pseudomonadota</taxon>
        <taxon>Alphaproteobacteria</taxon>
        <taxon>Hyphomicrobiales</taxon>
        <taxon>Rhizobiaceae</taxon>
        <taxon>Rhizobium/Agrobacterium group</taxon>
        <taxon>Allorhizobium</taxon>
    </lineage>
</organism>
<evidence type="ECO:0000313" key="3">
    <source>
        <dbReference type="Proteomes" id="UP000185598"/>
    </source>
</evidence>
<gene>
    <name evidence="2" type="ORF">BJF91_03185</name>
    <name evidence="1" type="ORF">GGQ71_001899</name>
</gene>
<sequence length="70" mass="7356">MMTGLRKYAALGVMMAFFAALALDITVPALVLSAMAAVNWLVLKAPDDLLERVLGWLSLAPGAASRGRPA</sequence>
<name>A0A1Q8ZYY2_9HYPH</name>
<evidence type="ECO:0000313" key="1">
    <source>
        <dbReference type="EMBL" id="MBB4007636.1"/>
    </source>
</evidence>
<proteinExistence type="predicted"/>